<dbReference type="Pfam" id="PF13358">
    <property type="entry name" value="DDE_3"/>
    <property type="match status" value="1"/>
</dbReference>
<dbReference type="InterPro" id="IPR036397">
    <property type="entry name" value="RNaseH_sf"/>
</dbReference>
<evidence type="ECO:0000259" key="3">
    <source>
        <dbReference type="Pfam" id="PF13358"/>
    </source>
</evidence>
<dbReference type="InterPro" id="IPR038717">
    <property type="entry name" value="Tc1-like_DDE_dom"/>
</dbReference>
<reference evidence="4" key="1">
    <citation type="submission" date="2023-07" db="EMBL/GenBank/DDBJ databases">
        <authorList>
            <person name="Stuckert A."/>
        </authorList>
    </citation>
    <scope>NUCLEOTIDE SEQUENCE</scope>
</reference>
<feature type="compositionally biased region" description="Basic residues" evidence="2">
    <location>
        <begin position="385"/>
        <end position="398"/>
    </location>
</feature>
<evidence type="ECO:0000256" key="2">
    <source>
        <dbReference type="SAM" id="MobiDB-lite"/>
    </source>
</evidence>
<feature type="compositionally biased region" description="Basic residues" evidence="2">
    <location>
        <begin position="46"/>
        <end position="61"/>
    </location>
</feature>
<dbReference type="EMBL" id="CAUEEQ010002601">
    <property type="protein sequence ID" value="CAJ0923156.1"/>
    <property type="molecule type" value="Genomic_DNA"/>
</dbReference>
<keyword evidence="1" id="KW-0175">Coiled coil</keyword>
<sequence length="715" mass="83813">MEDEDEQEEVQELKWHWLKIEPDLNSRAEETISGGSRRQLTPRSSHTTRNHKREPKSRTHKSATYNHRREPKSGIHNSVSRDLGIQQTGGTVLSPMARSSTIDTEFILSTTSRFSFFSVVRPHFHGIDRATKEWLHKKHFKVLEWPSQSPDLNPIENLWRELKVRVAKRKAKNITALEEICMEEWANIPTTAAFLKKPPIMEMKRIYENENKRLISSQLHLTTLGQCYKEHKIPRGLRSHIRPNLFLNNSTFCTRFTMISNKYAMDVMLLNIEYLQLEVKKLQSSVNENEKKIQDVLNKEDWTIFKDKIEKDLIKFRGDLEEMKRKKWSRDSSDYESGQVYAWQNYNIKTPWRKRGHSFYKETYNNNVIWCTNKYISHRFDGRSGKRKRRGGKRHHRQQKEAGKNQTPKTTEPEEKGTELVINISQKVLSDMEISVLSKGLSFSPCSHMDWFQLQLDLGQFFRRLKLKEWFSDKEFISKERTSELDLKRVGLWKESNFAPTTTSSVIETFEKVVLMDIEDLRNNASREFRHPNILKEEFMALQGLVHDDDIVIKPADKGAAVVVMDKSMYIGEIMSQLQDENVYGRMEGDPKHNINKEIKIVLKQAVEGYIIDQDLHDYLLVEHPRTPVLYITPKIHKTLNNPPGRPIISGVKSVFSKMGIFLDKIFNPIVKNGKSYIKDTTDFLNKLEGVKLDQEMHYNGKNDTKWNMTVWRTT</sequence>
<proteinExistence type="predicted"/>
<comment type="caution">
    <text evidence="4">The sequence shown here is derived from an EMBL/GenBank/DDBJ whole genome shotgun (WGS) entry which is preliminary data.</text>
</comment>
<gene>
    <name evidence="4" type="ORF">RIMI_LOCUS1937609</name>
</gene>
<feature type="domain" description="Tc1-like transposase DDE" evidence="3">
    <location>
        <begin position="131"/>
        <end position="177"/>
    </location>
</feature>
<dbReference type="Gene3D" id="3.30.420.10">
    <property type="entry name" value="Ribonuclease H-like superfamily/Ribonuclease H"/>
    <property type="match status" value="1"/>
</dbReference>
<evidence type="ECO:0000313" key="5">
    <source>
        <dbReference type="Proteomes" id="UP001176940"/>
    </source>
</evidence>
<feature type="coiled-coil region" evidence="1">
    <location>
        <begin position="272"/>
        <end position="326"/>
    </location>
</feature>
<feature type="compositionally biased region" description="Polar residues" evidence="2">
    <location>
        <begin position="33"/>
        <end position="45"/>
    </location>
</feature>
<accession>A0ABN9KW34</accession>
<evidence type="ECO:0000313" key="4">
    <source>
        <dbReference type="EMBL" id="CAJ0923156.1"/>
    </source>
</evidence>
<organism evidence="4 5">
    <name type="scientific">Ranitomeya imitator</name>
    <name type="common">mimic poison frog</name>
    <dbReference type="NCBI Taxonomy" id="111125"/>
    <lineage>
        <taxon>Eukaryota</taxon>
        <taxon>Metazoa</taxon>
        <taxon>Chordata</taxon>
        <taxon>Craniata</taxon>
        <taxon>Vertebrata</taxon>
        <taxon>Euteleostomi</taxon>
        <taxon>Amphibia</taxon>
        <taxon>Batrachia</taxon>
        <taxon>Anura</taxon>
        <taxon>Neobatrachia</taxon>
        <taxon>Hyloidea</taxon>
        <taxon>Dendrobatidae</taxon>
        <taxon>Dendrobatinae</taxon>
        <taxon>Ranitomeya</taxon>
    </lineage>
</organism>
<keyword evidence="5" id="KW-1185">Reference proteome</keyword>
<evidence type="ECO:0000256" key="1">
    <source>
        <dbReference type="SAM" id="Coils"/>
    </source>
</evidence>
<dbReference type="Proteomes" id="UP001176940">
    <property type="component" value="Unassembled WGS sequence"/>
</dbReference>
<feature type="region of interest" description="Disordered" evidence="2">
    <location>
        <begin position="26"/>
        <end position="82"/>
    </location>
</feature>
<name>A0ABN9KW34_9NEOB</name>
<feature type="region of interest" description="Disordered" evidence="2">
    <location>
        <begin position="381"/>
        <end position="417"/>
    </location>
</feature>
<protein>
    <recommendedName>
        <fullName evidence="3">Tc1-like transposase DDE domain-containing protein</fullName>
    </recommendedName>
</protein>